<organism evidence="3 4">
    <name type="scientific">Plasmodium vivax</name>
    <name type="common">malaria parasite P. vivax</name>
    <dbReference type="NCBI Taxonomy" id="5855"/>
    <lineage>
        <taxon>Eukaryota</taxon>
        <taxon>Sar</taxon>
        <taxon>Alveolata</taxon>
        <taxon>Apicomplexa</taxon>
        <taxon>Aconoidasida</taxon>
        <taxon>Haemosporida</taxon>
        <taxon>Plasmodiidae</taxon>
        <taxon>Plasmodium</taxon>
        <taxon>Plasmodium (Plasmodium)</taxon>
    </lineage>
</organism>
<proteinExistence type="predicted"/>
<keyword evidence="2" id="KW-1133">Transmembrane helix</keyword>
<feature type="transmembrane region" description="Helical" evidence="2">
    <location>
        <begin position="730"/>
        <end position="747"/>
    </location>
</feature>
<sequence>MVLGKMATGRSATEVVNQIAGRYLPSVNIAHLVCSTLLLNYLVAHLVVTTVWLSPRGEENHHVVGGANHHLVGGANHHLVGEANHHLVGEANHHLVGEANLTSPSSREEGPPPHRRAYNQEDFTTHRVGVAYVLCCILCCIAKLATVCMQTRGSKGSQLESRTDEAAKHESVPHAMRRRRQMWVTSGHLLMYVLLAELGMHKGGIGTTGKTPPFFPFILAVCEVGTPLISLISIVGAVRRGYISGYLKERKKKKKKKKMNRVDLFLFVCYFAVERVCKRNFRREGGSAGGEQTVEICREPDERASTGKRTTKGVTHGGELKGRNAIRANVQKGWLFPRCVKLLVHMLQQRLSPFQLRDVGRVPPNGMASQEAARGRSATNQVGTNTVGRDRGISGRGSHVGGDGGSYTTLEKRHMKKGAGKNHSGSHPHEESSDSQGELCQRVRTNAHQYKKFYHQYCKDLRGDEEEAEGQSSSGGSHPFLKCPTLRERRKFKVIQGGGGQQRGEGVASPGETPLIGETPSSVTPSARDNERGEKGVNFGSAQTRSLDDKRSYTSLYFPSVTETGSSKGGSGGGSSGRSCCEGGGLSGGHLQSDLRRMEGKHLHRGAEQKAKMKKARKTKKKHHGVYLSPDGAKCSRSICAEEKANSRDAVSSNRVRSDSVNALEAHIRTFLSDFKKKREILTFLNDIHKTILMMRILSLLLTKGILMCTSLYFLHIVPVASGVPSTPPGVLPLLQVCHFALFHLYVREYAARRRCR</sequence>
<evidence type="ECO:0000256" key="2">
    <source>
        <dbReference type="SAM" id="Phobius"/>
    </source>
</evidence>
<keyword evidence="2" id="KW-0812">Transmembrane</keyword>
<feature type="compositionally biased region" description="Polar residues" evidence="1">
    <location>
        <begin position="553"/>
        <end position="564"/>
    </location>
</feature>
<protein>
    <submittedName>
        <fullName evidence="3">Uncharacterized protein</fullName>
    </submittedName>
</protein>
<name>A0A1G4H7N5_PLAVI</name>
<gene>
    <name evidence="3" type="ORF">PVC01_030021700</name>
</gene>
<feature type="compositionally biased region" description="Polar residues" evidence="1">
    <location>
        <begin position="377"/>
        <end position="387"/>
    </location>
</feature>
<evidence type="ECO:0000313" key="3">
    <source>
        <dbReference type="EMBL" id="SCO70897.1"/>
    </source>
</evidence>
<evidence type="ECO:0000313" key="4">
    <source>
        <dbReference type="Proteomes" id="UP000305196"/>
    </source>
</evidence>
<evidence type="ECO:0000256" key="1">
    <source>
        <dbReference type="SAM" id="MobiDB-lite"/>
    </source>
</evidence>
<dbReference type="Proteomes" id="UP000305196">
    <property type="component" value="Chromosome 3"/>
</dbReference>
<feature type="transmembrane region" description="Helical" evidence="2">
    <location>
        <begin position="697"/>
        <end position="718"/>
    </location>
</feature>
<keyword evidence="2" id="KW-0472">Membrane</keyword>
<dbReference type="VEuPathDB" id="PlasmoDB:PVX_096268"/>
<feature type="transmembrane region" description="Helical" evidence="2">
    <location>
        <begin position="129"/>
        <end position="149"/>
    </location>
</feature>
<feature type="transmembrane region" description="Helical" evidence="2">
    <location>
        <begin position="182"/>
        <end position="201"/>
    </location>
</feature>
<feature type="transmembrane region" description="Helical" evidence="2">
    <location>
        <begin position="213"/>
        <end position="238"/>
    </location>
</feature>
<reference evidence="3 4" key="1">
    <citation type="submission" date="2016-07" db="EMBL/GenBank/DDBJ databases">
        <authorList>
            <consortium name="Pathogen Informatics"/>
        </authorList>
    </citation>
    <scope>NUCLEOTIDE SEQUENCE [LARGE SCALE GENOMIC DNA]</scope>
</reference>
<dbReference type="AlphaFoldDB" id="A0A1G4H7N5"/>
<feature type="compositionally biased region" description="Basic and acidic residues" evidence="1">
    <location>
        <begin position="593"/>
        <end position="611"/>
    </location>
</feature>
<dbReference type="VEuPathDB" id="PlasmoDB:PVW1_030024400"/>
<dbReference type="EMBL" id="LT615258">
    <property type="protein sequence ID" value="SCO70897.1"/>
    <property type="molecule type" value="Genomic_DNA"/>
</dbReference>
<feature type="compositionally biased region" description="Gly residues" evidence="1">
    <location>
        <begin position="394"/>
        <end position="405"/>
    </location>
</feature>
<feature type="transmembrane region" description="Helical" evidence="2">
    <location>
        <begin position="29"/>
        <end position="53"/>
    </location>
</feature>
<feature type="compositionally biased region" description="Basic residues" evidence="1">
    <location>
        <begin position="413"/>
        <end position="426"/>
    </location>
</feature>
<dbReference type="VEuPathDB" id="PlasmoDB:PVP01_0317200"/>
<accession>A0A1G4H7N5</accession>
<feature type="region of interest" description="Disordered" evidence="1">
    <location>
        <begin position="465"/>
        <end position="627"/>
    </location>
</feature>
<dbReference type="VEuPathDB" id="PlasmoDB:PVPAM_030021800"/>
<feature type="region of interest" description="Disordered" evidence="1">
    <location>
        <begin position="359"/>
        <end position="438"/>
    </location>
</feature>
<feature type="compositionally biased region" description="Basic residues" evidence="1">
    <location>
        <begin position="612"/>
        <end position="625"/>
    </location>
</feature>
<feature type="compositionally biased region" description="Gly residues" evidence="1">
    <location>
        <begin position="567"/>
        <end position="588"/>
    </location>
</feature>